<keyword evidence="3" id="KW-1185">Reference proteome</keyword>
<gene>
    <name evidence="2" type="ORF">DM02DRAFT_660698</name>
</gene>
<accession>A0A2V1DC79</accession>
<feature type="compositionally biased region" description="Basic and acidic residues" evidence="1">
    <location>
        <begin position="310"/>
        <end position="323"/>
    </location>
</feature>
<reference evidence="2 3" key="1">
    <citation type="journal article" date="2018" name="Sci. Rep.">
        <title>Comparative genomics provides insights into the lifestyle and reveals functional heterogeneity of dark septate endophytic fungi.</title>
        <authorList>
            <person name="Knapp D.G."/>
            <person name="Nemeth J.B."/>
            <person name="Barry K."/>
            <person name="Hainaut M."/>
            <person name="Henrissat B."/>
            <person name="Johnson J."/>
            <person name="Kuo A."/>
            <person name="Lim J.H.P."/>
            <person name="Lipzen A."/>
            <person name="Nolan M."/>
            <person name="Ohm R.A."/>
            <person name="Tamas L."/>
            <person name="Grigoriev I.V."/>
            <person name="Spatafora J.W."/>
            <person name="Nagy L.G."/>
            <person name="Kovacs G.M."/>
        </authorList>
    </citation>
    <scope>NUCLEOTIDE SEQUENCE [LARGE SCALE GENOMIC DNA]</scope>
    <source>
        <strain evidence="2 3">DSE2036</strain>
    </source>
</reference>
<proteinExistence type="predicted"/>
<evidence type="ECO:0000256" key="1">
    <source>
        <dbReference type="SAM" id="MobiDB-lite"/>
    </source>
</evidence>
<feature type="compositionally biased region" description="Polar residues" evidence="1">
    <location>
        <begin position="337"/>
        <end position="352"/>
    </location>
</feature>
<sequence length="398" mass="42854">MRPVTTTSTASCSSPDTGSTSDTHTDSISTTPPPDPPLKRSENGTNATKLHENKAKGKKKQTNQKTYTFSEASIQRQLGFDVPIRGPLSRTRLHNIKRCLEYRRRQGSAYVPSTSTSTSPLSSYAAPTEAKRCDGKWTRAEQKGMRSNKPSIKENGKKNGKQGEPGMPSSTCTSHDGLPLHSSSSSSSSPPNTTVAGHESDDTHPPSTFYPHHLLPHTSSSSDVNGYTYPYLFPYDYNYTETYNQTMNNDTLTPRHSTDFYTRYMNVLKQSEEAWWWYCYFSTNAAGGAGSASTVVGDGGKVGGTSSFFGKDEESGGEGDGRMEMSASTSTATATSGSKITPESSSDGCSSDANEDGDKAEGEESGGLRMEGSGREGGDGGGRDEWECGFCGGECFWR</sequence>
<feature type="compositionally biased region" description="Low complexity" evidence="1">
    <location>
        <begin position="324"/>
        <end position="336"/>
    </location>
</feature>
<dbReference type="EMBL" id="KZ805519">
    <property type="protein sequence ID" value="PVH94819.1"/>
    <property type="molecule type" value="Genomic_DNA"/>
</dbReference>
<feature type="compositionally biased region" description="Low complexity" evidence="1">
    <location>
        <begin position="108"/>
        <end position="128"/>
    </location>
</feature>
<feature type="region of interest" description="Disordered" evidence="1">
    <location>
        <begin position="106"/>
        <end position="216"/>
    </location>
</feature>
<evidence type="ECO:0000313" key="3">
    <source>
        <dbReference type="Proteomes" id="UP000244855"/>
    </source>
</evidence>
<feature type="compositionally biased region" description="Low complexity" evidence="1">
    <location>
        <begin position="13"/>
        <end position="30"/>
    </location>
</feature>
<feature type="compositionally biased region" description="Basic and acidic residues" evidence="1">
    <location>
        <begin position="129"/>
        <end position="144"/>
    </location>
</feature>
<feature type="compositionally biased region" description="Polar residues" evidence="1">
    <location>
        <begin position="1"/>
        <end position="12"/>
    </location>
</feature>
<name>A0A2V1DC79_9PLEO</name>
<dbReference type="Proteomes" id="UP000244855">
    <property type="component" value="Unassembled WGS sequence"/>
</dbReference>
<evidence type="ECO:0000313" key="2">
    <source>
        <dbReference type="EMBL" id="PVH94819.1"/>
    </source>
</evidence>
<organism evidence="2 3">
    <name type="scientific">Periconia macrospinosa</name>
    <dbReference type="NCBI Taxonomy" id="97972"/>
    <lineage>
        <taxon>Eukaryota</taxon>
        <taxon>Fungi</taxon>
        <taxon>Dikarya</taxon>
        <taxon>Ascomycota</taxon>
        <taxon>Pezizomycotina</taxon>
        <taxon>Dothideomycetes</taxon>
        <taxon>Pleosporomycetidae</taxon>
        <taxon>Pleosporales</taxon>
        <taxon>Massarineae</taxon>
        <taxon>Periconiaceae</taxon>
        <taxon>Periconia</taxon>
    </lineage>
</organism>
<feature type="region of interest" description="Disordered" evidence="1">
    <location>
        <begin position="1"/>
        <end position="73"/>
    </location>
</feature>
<protein>
    <submittedName>
        <fullName evidence="2">Uncharacterized protein</fullName>
    </submittedName>
</protein>
<feature type="region of interest" description="Disordered" evidence="1">
    <location>
        <begin position="302"/>
        <end position="385"/>
    </location>
</feature>
<feature type="compositionally biased region" description="Basic and acidic residues" evidence="1">
    <location>
        <begin position="372"/>
        <end position="385"/>
    </location>
</feature>
<dbReference type="AlphaFoldDB" id="A0A2V1DC79"/>